<keyword evidence="1" id="KW-0472">Membrane</keyword>
<evidence type="ECO:0000313" key="4">
    <source>
        <dbReference type="Proteomes" id="UP000637774"/>
    </source>
</evidence>
<accession>A0ABQ2AAD6</accession>
<evidence type="ECO:0000313" key="3">
    <source>
        <dbReference type="EMBL" id="GGH88585.1"/>
    </source>
</evidence>
<comment type="caution">
    <text evidence="3">The sequence shown here is derived from an EMBL/GenBank/DDBJ whole genome shotgun (WGS) entry which is preliminary data.</text>
</comment>
<evidence type="ECO:0000256" key="1">
    <source>
        <dbReference type="SAM" id="Phobius"/>
    </source>
</evidence>
<name>A0ABQ2AAD6_9BACT</name>
<feature type="transmembrane region" description="Helical" evidence="1">
    <location>
        <begin position="160"/>
        <end position="190"/>
    </location>
</feature>
<sequence length="744" mass="83653">MLFWPVLLDPNDHFFTAGGDALQSYYATAFYALHDVGDRFTGMNYPYGEHFNYPNLQPLIALVLNFLQRHGLPAGQYTVGITNLLALASLVVTPVVLYAILRRTRLPVLYAAVLAIIIGFMSPQVLRLDAHLSLSYGCFVPLLWYCIIRMQENPRQWRWYVLFAVGSLLMGAVMLYFLACGCFFLMAHVLVLAWQQPRLRPWLGRMVLAALLPLLLFRGYLWATDHVTDRPPNPYGLLVYVASPVSVFLPVLGPLHDWGQEHGFPQADGMEGLSYIGVVGTLTLLVTLVVGGWAIVRRRQWNRLGRLALPLHLRTGLWAATLLLLLAFGLPFKWRMFDWLTDHSGPVKQFRSLGRFAWPFYYVASTYTAYVLYRLWRYLRRRQLRKWAWVGLPLLLLWGSEAWWQVSAKALQVTQSTGASAFLNPAKDLISRLTWTNRKVSDFQAILPLPYYNIGTDKFDLSGSGNSIYQADKASATTGLPLLACYVSRASVGQAMQHVQLLSSELVPKELLTHFPNNKPLLLLVTPDALTEAEQRIVRLGKLLLQAPEGALYELPLAALAATSLVRERALANSLLPRLAPRPGGLRVTTPAGVMLQSFDKSPDRRGRLGTGAFYDPKEGFSILYDGQLPMPADTGRYEAGVWIYGKMDYGYGNMQVKLYDAAGQMLDHQTVDARHATEVLNGWVRVVVPFRRTAQAVRIEVLYDTRGLLADDLLIRPANADVYYYSGQGSRRQVIKNTYPLGP</sequence>
<keyword evidence="1" id="KW-1133">Transmembrane helix</keyword>
<reference evidence="4" key="1">
    <citation type="journal article" date="2019" name="Int. J. Syst. Evol. Microbiol.">
        <title>The Global Catalogue of Microorganisms (GCM) 10K type strain sequencing project: providing services to taxonomists for standard genome sequencing and annotation.</title>
        <authorList>
            <consortium name="The Broad Institute Genomics Platform"/>
            <consortium name="The Broad Institute Genome Sequencing Center for Infectious Disease"/>
            <person name="Wu L."/>
            <person name="Ma J."/>
        </authorList>
    </citation>
    <scope>NUCLEOTIDE SEQUENCE [LARGE SCALE GENOMIC DNA]</scope>
    <source>
        <strain evidence="4">CGMCC 1.14966</strain>
    </source>
</reference>
<feature type="transmembrane region" description="Helical" evidence="1">
    <location>
        <begin position="132"/>
        <end position="148"/>
    </location>
</feature>
<dbReference type="EMBL" id="BMGY01000033">
    <property type="protein sequence ID" value="GGH88585.1"/>
    <property type="molecule type" value="Genomic_DNA"/>
</dbReference>
<dbReference type="InterPro" id="IPR046278">
    <property type="entry name" value="DUF6311"/>
</dbReference>
<feature type="transmembrane region" description="Helical" evidence="1">
    <location>
        <begin position="273"/>
        <end position="296"/>
    </location>
</feature>
<feature type="transmembrane region" description="Helical" evidence="1">
    <location>
        <begin position="108"/>
        <end position="126"/>
    </location>
</feature>
<proteinExistence type="predicted"/>
<feature type="transmembrane region" description="Helical" evidence="1">
    <location>
        <begin position="77"/>
        <end position="101"/>
    </location>
</feature>
<feature type="transmembrane region" description="Helical" evidence="1">
    <location>
        <begin position="235"/>
        <end position="253"/>
    </location>
</feature>
<feature type="transmembrane region" description="Helical" evidence="1">
    <location>
        <begin position="317"/>
        <end position="336"/>
    </location>
</feature>
<keyword evidence="4" id="KW-1185">Reference proteome</keyword>
<feature type="transmembrane region" description="Helical" evidence="1">
    <location>
        <begin position="356"/>
        <end position="375"/>
    </location>
</feature>
<keyword evidence="1" id="KW-0812">Transmembrane</keyword>
<feature type="transmembrane region" description="Helical" evidence="1">
    <location>
        <begin position="387"/>
        <end position="406"/>
    </location>
</feature>
<protein>
    <recommendedName>
        <fullName evidence="2">DUF6311 domain-containing protein</fullName>
    </recommendedName>
</protein>
<gene>
    <name evidence="3" type="ORF">GCM10011495_30190</name>
</gene>
<organism evidence="3 4">
    <name type="scientific">Hymenobacter frigidus</name>
    <dbReference type="NCBI Taxonomy" id="1524095"/>
    <lineage>
        <taxon>Bacteria</taxon>
        <taxon>Pseudomonadati</taxon>
        <taxon>Bacteroidota</taxon>
        <taxon>Cytophagia</taxon>
        <taxon>Cytophagales</taxon>
        <taxon>Hymenobacteraceae</taxon>
        <taxon>Hymenobacter</taxon>
    </lineage>
</organism>
<dbReference type="Pfam" id="PF19830">
    <property type="entry name" value="DUF6311"/>
    <property type="match status" value="1"/>
</dbReference>
<dbReference type="Proteomes" id="UP000637774">
    <property type="component" value="Unassembled WGS sequence"/>
</dbReference>
<feature type="transmembrane region" description="Helical" evidence="1">
    <location>
        <begin position="202"/>
        <end position="223"/>
    </location>
</feature>
<feature type="domain" description="DUF6311" evidence="2">
    <location>
        <begin position="3"/>
        <end position="378"/>
    </location>
</feature>
<evidence type="ECO:0000259" key="2">
    <source>
        <dbReference type="Pfam" id="PF19830"/>
    </source>
</evidence>